<keyword evidence="3" id="KW-1003">Cell membrane</keyword>
<comment type="caution">
    <text evidence="10">The sequence shown here is derived from an EMBL/GenBank/DDBJ whole genome shotgun (WGS) entry which is preliminary data.</text>
</comment>
<keyword evidence="6 8" id="KW-1133">Transmembrane helix</keyword>
<keyword evidence="11" id="KW-1185">Reference proteome</keyword>
<evidence type="ECO:0000259" key="9">
    <source>
        <dbReference type="Pfam" id="PF02397"/>
    </source>
</evidence>
<keyword evidence="7 8" id="KW-0472">Membrane</keyword>
<keyword evidence="5 8" id="KW-0812">Transmembrane</keyword>
<evidence type="ECO:0000256" key="1">
    <source>
        <dbReference type="ARBA" id="ARBA00004236"/>
    </source>
</evidence>
<comment type="subcellular location">
    <subcellularLocation>
        <location evidence="1">Cell membrane</location>
    </subcellularLocation>
</comment>
<sequence length="274" mass="30214">MSAIDVLDTVVDETGSAATSTSSWPSLGLVSDRSGSRGIGALLTPSTYVPASEGEAYTPAYRAAVMARNRERYLFRFVKRAFDVAFSLIVLAVALVPGLVLSLVIALQSKGSPIYVDHRVGRDGRPLGVLKFRSMVRDADDVEKYLSAEQLAQWQFERKVEDDPRITPVGRVIRRLSIDELPQFLNVLVGQMSVIGVRPIVTEELEQYGDDGELLVSMRPGITGWWQVMARNDATYETGERQKLELYYVEHASLGLDAEVFFRTFGAMGNGTGC</sequence>
<gene>
    <name evidence="10" type="ORF">HMPREF1316_0913</name>
</gene>
<dbReference type="GO" id="GO:0016780">
    <property type="term" value="F:phosphotransferase activity, for other substituted phosphate groups"/>
    <property type="evidence" value="ECO:0007669"/>
    <property type="project" value="TreeGrafter"/>
</dbReference>
<evidence type="ECO:0000256" key="5">
    <source>
        <dbReference type="ARBA" id="ARBA00022692"/>
    </source>
</evidence>
<dbReference type="eggNOG" id="COG2148">
    <property type="taxonomic scope" value="Bacteria"/>
</dbReference>
<evidence type="ECO:0000256" key="8">
    <source>
        <dbReference type="SAM" id="Phobius"/>
    </source>
</evidence>
<feature type="transmembrane region" description="Helical" evidence="8">
    <location>
        <begin position="84"/>
        <end position="107"/>
    </location>
</feature>
<dbReference type="EMBL" id="AWEZ01000061">
    <property type="protein sequence ID" value="ERL06904.1"/>
    <property type="molecule type" value="Genomic_DNA"/>
</dbReference>
<name>U2T1H0_9ACTN</name>
<evidence type="ECO:0000256" key="3">
    <source>
        <dbReference type="ARBA" id="ARBA00022475"/>
    </source>
</evidence>
<dbReference type="STRING" id="1125712.HMPREF1316_0913"/>
<proteinExistence type="inferred from homology"/>
<dbReference type="Proteomes" id="UP000016638">
    <property type="component" value="Unassembled WGS sequence"/>
</dbReference>
<evidence type="ECO:0000256" key="7">
    <source>
        <dbReference type="ARBA" id="ARBA00023136"/>
    </source>
</evidence>
<feature type="domain" description="Bacterial sugar transferase" evidence="9">
    <location>
        <begin position="79"/>
        <end position="268"/>
    </location>
</feature>
<dbReference type="AlphaFoldDB" id="U2T1H0"/>
<dbReference type="RefSeq" id="WP_021726643.1">
    <property type="nucleotide sequence ID" value="NZ_AWEZ01000061.1"/>
</dbReference>
<protein>
    <submittedName>
        <fullName evidence="10">Undecaprenyl-phosphate galactose phosphotransferase family protein</fullName>
    </submittedName>
</protein>
<evidence type="ECO:0000256" key="2">
    <source>
        <dbReference type="ARBA" id="ARBA00006464"/>
    </source>
</evidence>
<evidence type="ECO:0000313" key="11">
    <source>
        <dbReference type="Proteomes" id="UP000016638"/>
    </source>
</evidence>
<evidence type="ECO:0000313" key="10">
    <source>
        <dbReference type="EMBL" id="ERL06904.1"/>
    </source>
</evidence>
<dbReference type="PANTHER" id="PTHR30576">
    <property type="entry name" value="COLANIC BIOSYNTHESIS UDP-GLUCOSE LIPID CARRIER TRANSFERASE"/>
    <property type="match status" value="1"/>
</dbReference>
<organism evidence="10 11">
    <name type="scientific">Olsenella profusa F0195</name>
    <dbReference type="NCBI Taxonomy" id="1125712"/>
    <lineage>
        <taxon>Bacteria</taxon>
        <taxon>Bacillati</taxon>
        <taxon>Actinomycetota</taxon>
        <taxon>Coriobacteriia</taxon>
        <taxon>Coriobacteriales</taxon>
        <taxon>Atopobiaceae</taxon>
        <taxon>Olsenella</taxon>
    </lineage>
</organism>
<evidence type="ECO:0000256" key="4">
    <source>
        <dbReference type="ARBA" id="ARBA00022679"/>
    </source>
</evidence>
<dbReference type="PANTHER" id="PTHR30576:SF4">
    <property type="entry name" value="UNDECAPRENYL-PHOSPHATE GALACTOSE PHOSPHOTRANSFERASE"/>
    <property type="match status" value="1"/>
</dbReference>
<accession>U2T1H0</accession>
<comment type="similarity">
    <text evidence="2">Belongs to the bacterial sugar transferase family.</text>
</comment>
<reference evidence="10 11" key="1">
    <citation type="submission" date="2013-08" db="EMBL/GenBank/DDBJ databases">
        <authorList>
            <person name="Durkin A.S."/>
            <person name="Haft D.R."/>
            <person name="McCorrison J."/>
            <person name="Torralba M."/>
            <person name="Gillis M."/>
            <person name="Haft D.H."/>
            <person name="Methe B."/>
            <person name="Sutton G."/>
            <person name="Nelson K.E."/>
        </authorList>
    </citation>
    <scope>NUCLEOTIDE SEQUENCE [LARGE SCALE GENOMIC DNA]</scope>
    <source>
        <strain evidence="10 11">F0195</strain>
    </source>
</reference>
<dbReference type="Pfam" id="PF02397">
    <property type="entry name" value="Bac_transf"/>
    <property type="match status" value="1"/>
</dbReference>
<dbReference type="GO" id="GO:0005886">
    <property type="term" value="C:plasma membrane"/>
    <property type="evidence" value="ECO:0007669"/>
    <property type="project" value="UniProtKB-SubCell"/>
</dbReference>
<keyword evidence="4 10" id="KW-0808">Transferase</keyword>
<evidence type="ECO:0000256" key="6">
    <source>
        <dbReference type="ARBA" id="ARBA00022989"/>
    </source>
</evidence>
<dbReference type="PATRIC" id="fig|1125712.3.peg.1756"/>
<dbReference type="InterPro" id="IPR003362">
    <property type="entry name" value="Bact_transf"/>
</dbReference>